<dbReference type="SMART" id="SM01345">
    <property type="entry name" value="Rapamycin_bind"/>
    <property type="match status" value="1"/>
</dbReference>
<dbReference type="GO" id="GO:0004712">
    <property type="term" value="F:protein serine/threonine/tyrosine kinase activity"/>
    <property type="evidence" value="ECO:0007669"/>
    <property type="project" value="EnsemblFungi"/>
</dbReference>
<comment type="catalytic activity">
    <reaction evidence="10 12">
        <text>L-threonyl-[protein] + ATP = O-phospho-L-threonyl-[protein] + ADP + H(+)</text>
        <dbReference type="Rhea" id="RHEA:46608"/>
        <dbReference type="Rhea" id="RHEA-COMP:11060"/>
        <dbReference type="Rhea" id="RHEA-COMP:11605"/>
        <dbReference type="ChEBI" id="CHEBI:15378"/>
        <dbReference type="ChEBI" id="CHEBI:30013"/>
        <dbReference type="ChEBI" id="CHEBI:30616"/>
        <dbReference type="ChEBI" id="CHEBI:61977"/>
        <dbReference type="ChEBI" id="CHEBI:456216"/>
        <dbReference type="EC" id="2.7.11.1"/>
    </reaction>
</comment>
<feature type="domain" description="FAT" evidence="15">
    <location>
        <begin position="1228"/>
        <end position="1785"/>
    </location>
</feature>
<dbReference type="InterPro" id="IPR018936">
    <property type="entry name" value="PI3/4_kinase_CS"/>
</dbReference>
<dbReference type="Pfam" id="PF02260">
    <property type="entry name" value="FATC"/>
    <property type="match status" value="1"/>
</dbReference>
<evidence type="ECO:0000256" key="7">
    <source>
        <dbReference type="ARBA" id="ARBA00022840"/>
    </source>
</evidence>
<dbReference type="GO" id="GO:0000785">
    <property type="term" value="C:chromatin"/>
    <property type="evidence" value="ECO:0007669"/>
    <property type="project" value="EnsemblFungi"/>
</dbReference>
<dbReference type="EMBL" id="KE651167">
    <property type="protein sequence ID" value="EEB07941.2"/>
    <property type="molecule type" value="Genomic_DNA"/>
</dbReference>
<dbReference type="GO" id="GO:0044877">
    <property type="term" value="F:protein-containing complex binding"/>
    <property type="evidence" value="ECO:0007669"/>
    <property type="project" value="InterPro"/>
</dbReference>
<dbReference type="Pfam" id="PF23593">
    <property type="entry name" value="HEAT_ATR"/>
    <property type="match status" value="1"/>
</dbReference>
<comment type="catalytic activity">
    <reaction evidence="11">
        <text>L-seryl-[protein] + ATP = O-phospho-L-seryl-[protein] + ADP + H(+)</text>
        <dbReference type="Rhea" id="RHEA:17989"/>
        <dbReference type="Rhea" id="RHEA-COMP:9863"/>
        <dbReference type="Rhea" id="RHEA-COMP:11604"/>
        <dbReference type="ChEBI" id="CHEBI:15378"/>
        <dbReference type="ChEBI" id="CHEBI:29999"/>
        <dbReference type="ChEBI" id="CHEBI:30616"/>
        <dbReference type="ChEBI" id="CHEBI:83421"/>
        <dbReference type="ChEBI" id="CHEBI:456216"/>
        <dbReference type="EC" id="2.7.11.1"/>
    </reaction>
</comment>
<dbReference type="GO" id="GO:0106310">
    <property type="term" value="F:protein serine kinase activity"/>
    <property type="evidence" value="ECO:0007669"/>
    <property type="project" value="RHEA"/>
</dbReference>
<dbReference type="OMA" id="MWLRFVS"/>
<dbReference type="PANTHER" id="PTHR11139:SF122">
    <property type="entry name" value="SERINE_THREONINE-PROTEIN KINASE TOR1"/>
    <property type="match status" value="1"/>
</dbReference>
<dbReference type="InterPro" id="IPR024585">
    <property type="entry name" value="mTOR_dom"/>
</dbReference>
<dbReference type="InterPro" id="IPR057564">
    <property type="entry name" value="HEAT_ATR"/>
</dbReference>
<keyword evidence="19" id="KW-1185">Reference proteome</keyword>
<sequence>MAFFIDLKSKNEEIQLLAAEKLKEYVTSSTKELSGESLSRFSNDINRRIFELIHSHDSHERLGGIIAIGKLIEVESEGDVTNLTRYANYLRMTLPNTNFHSMEVCAQVLGNLAATGGTIAADFVEFEVQRAFEWLQGDRNEPKRMAAVLVLRELAIHSPTLVYVYVSDIFPNLWAALRDPKPVIRETAADALGATLDVVCQREAKVQLQCFSKVLMQAEYGLKQASVEQLHGSLLAYKELFEKSGSFISGHYQNFCELVLKLREHRDGTINRTLLLLIPTLAEYNPTQFRIRYLDQFMVFLLQQIKKDRDKEQAFSAIGRIALAVGEAIVPYLQTTLQLIKKTLTAKVRGKTSYEKVIFECIGQLAAAVKLELFEDSRSLLGLIFSCEISEHLRDALEKMAANIPPLLAPIQERLLNMVSQILTGKEFEIRPDDAYTPCAADYISLHQPVDTTQGSRQIIIALEILGSFNFEGYSLVSFVQESVLPYLENDNADVRVAAARTCCQVFGEDPICLKTTPLAIESVAEVLEKLLTLAIADANPRIRQTVLSLLDERFDRHLAQPENIRCLFIALNDELFNIREIAIVIIGRLAHYNPAHVMPSLRKTIIQLLSDLEYSGNSRHKEESARLLRLLVSTAKKLIKPYIHSITQALLPKARDQSPSVSSAVISALGELAYVAGEDISNSVRKSYMSLILQTLQDQNSVVKRLSALKALRQFCGGSGYVIQPYLDYPSLLSLLIDILRSEQPAPIRREVLRTIGVLGALDPYKYLSMWSQEEEEVFSSRGSTSESTLLNPFTQSGTLEFYASVSVSVLMVILKDPSLSMHHSSVVQAVMHICSHVGSKSFVFLPQVIPTYLHVMQSLSPSSSELYFQQLATLTTIVGPKIRDYVSNMFNVAKVFWDGGSSLLVVILNLIEAIAEALADEFKFYLPQILSYMLTVFDTDTTPTRVCAHKVLHAFVVFQTSIEEYMHLVLPVVVRTFERETVPLALRKSAIKCIADLLQTVNFSDHASRVIHPLVRILSKGNQEMKMATMDTLCAFVTQLGYDYAIFIPTVNKALSHQKVQHAAYDLLVSRLLKGEPLPKDLMVQRTADEIAAQQSRTLDENIAKLPVDQGCLRAAWETSQKLTRDDWQEWIRRLSVELLKESPSHALRACSSLAGVYHPLSRDLFNVAFLSCWNELSESNRRSLVKSMETAMNAPNLPTEILQTLLNLAEYMERECHALPISPSVLSGHASRCNFYAKALHYKELQFIEELSSEVSINTIETLITINNCLQQPDAAIGMLRYAKQNNKLELRETWYEKLHRWDDALAAYTKRESEENSNFETTLGKLRCYQALGEWDQLSDLAQTSWKDAKQEQRESLAPLAAAAAWGLGQWGLINKYVGAMDREPQDKEFFSIIDAVYTNHTEKAFMHMERLRDILVTDLASIIGESYNRAYPIIVKSQMLSELEEIIEVKQSEFDEVSFNSLKRTWMKRLDGCQHDVDIWHHVLNIRALIIRPKESPEMWIKLVNLCRRSDRLTLASQCLSHLVGESSLDNIDFEKLKMYNSHIAYAYLKCVWANGKREEALNHLSNFTSYLAKTYGYDEETMGQRHDLGLLNIRDTSNDDLSFLAHCYNKQGKWKKLLDQDLSVNNADDILNCYYHATICDKSWYKAWHSWALANFEVVGYYEQAKPALFPSGCESNIISAIKGFFNSSVLSPKNSLQDILRLLNLWFRFGDKVEVDTAINEGFSVVPMDMWLEVIPQLIARIHTPSTRVRKSVHQLLTDIGRAHPQALVYSLTVSAKSTNVHRKNSAQTIMESMLAHSGELYRQALLVSGELIRVAILWHEIWYEGLEDASRAFFSERDPMLMIETLKPIHEVLEKGPETLSEISFASMFGYDLQRAKQFWLRYLENNDMMELNQAWDLYYQVFKKIQKQLPRITEIELQYVSPKLLEARDLELAMPGTYKHNKPIIRISRFCPTFKVISSKQRPRRLTIHGSDGREYQYALKGHEDLRQDERVIQLFGLCNTLLTMDNETFKRRLSIDRYPVIPLSPNSGLIGWDYRESKNVLLNQEHRLMLQMAPDLDSLTVLQKLEVFEYALQNTDGRDLYHVLWLNSRNSEVWLDRRTNYTRSLAVMSMVGYILGLGDRHPSNLLMDRITGKIVHIDFGDCFEVAMFRDKYPEKIPFRLTRMLINAMEVSGIEGSFRITCEHVMHVLRSNAESLMAVLEAFIYDPLINWRLMTKRPNDATETSSTRVQTSSIEEKGRSWGRRLRSSMFTSAEDAEQDVDNEGLNQRSLQVLKRVSNKLTGRDFDLHQKLTVKDQVAKLIQQATDHENLCQCYVGWCSFW</sequence>
<keyword evidence="8" id="KW-0469">Meiosis</keyword>
<dbReference type="InterPro" id="IPR009076">
    <property type="entry name" value="FRB_dom"/>
</dbReference>
<dbReference type="PROSITE" id="PS51190">
    <property type="entry name" value="FATC"/>
    <property type="match status" value="1"/>
</dbReference>
<evidence type="ECO:0000259" key="14">
    <source>
        <dbReference type="PROSITE" id="PS50290"/>
    </source>
</evidence>
<dbReference type="FunFam" id="1.10.1070.11:FF:000007">
    <property type="entry name" value="Serine/threonine-protein kinase TOR"/>
    <property type="match status" value="1"/>
</dbReference>
<dbReference type="Pfam" id="PF08771">
    <property type="entry name" value="FRB_dom"/>
    <property type="match status" value="1"/>
</dbReference>
<dbReference type="InterPro" id="IPR014009">
    <property type="entry name" value="PIK_FAT"/>
</dbReference>
<evidence type="ECO:0000256" key="2">
    <source>
        <dbReference type="ARBA" id="ARBA00022527"/>
    </source>
</evidence>
<evidence type="ECO:0000313" key="17">
    <source>
        <dbReference type="EMBL" id="EEB07941.2"/>
    </source>
</evidence>
<dbReference type="GO" id="GO:0010971">
    <property type="term" value="P:positive regulation of G2/M transition of mitotic cell cycle"/>
    <property type="evidence" value="ECO:0007669"/>
    <property type="project" value="EnsemblFungi"/>
</dbReference>
<evidence type="ECO:0000256" key="10">
    <source>
        <dbReference type="ARBA" id="ARBA00047899"/>
    </source>
</evidence>
<evidence type="ECO:0000313" key="18">
    <source>
        <dbReference type="JaponicusDB" id="SJAG_03067"/>
    </source>
</evidence>
<dbReference type="Gene3D" id="1.20.120.150">
    <property type="entry name" value="FKBP12-rapamycin binding domain"/>
    <property type="match status" value="1"/>
</dbReference>
<dbReference type="eggNOG" id="KOG0891">
    <property type="taxonomic scope" value="Eukaryota"/>
</dbReference>
<accession>B6K384</accession>
<dbReference type="SUPFAM" id="SSF56112">
    <property type="entry name" value="Protein kinase-like (PK-like)"/>
    <property type="match status" value="1"/>
</dbReference>
<dbReference type="InterPro" id="IPR050517">
    <property type="entry name" value="DDR_Repair_Kinase"/>
</dbReference>
<dbReference type="Pfam" id="PF02259">
    <property type="entry name" value="FAT"/>
    <property type="match status" value="1"/>
</dbReference>
<keyword evidence="6 12" id="KW-0418">Kinase</keyword>
<dbReference type="InterPro" id="IPR026683">
    <property type="entry name" value="TOR_cat"/>
</dbReference>
<evidence type="ECO:0000256" key="6">
    <source>
        <dbReference type="ARBA" id="ARBA00022777"/>
    </source>
</evidence>
<dbReference type="FunFam" id="1.20.120.150:FF:000001">
    <property type="entry name" value="Serine/threonine-protein kinase TOR"/>
    <property type="match status" value="1"/>
</dbReference>
<dbReference type="PROSITE" id="PS51189">
    <property type="entry name" value="FAT"/>
    <property type="match status" value="1"/>
</dbReference>
<gene>
    <name evidence="18" type="primary">tor1</name>
    <name evidence="17" type="ORF">SJAG_03067</name>
</gene>
<dbReference type="Proteomes" id="UP000001744">
    <property type="component" value="Unassembled WGS sequence"/>
</dbReference>
<dbReference type="GO" id="GO:0010972">
    <property type="term" value="P:negative regulation of G2/M transition of mitotic cell cycle"/>
    <property type="evidence" value="ECO:0007669"/>
    <property type="project" value="EnsemblFungi"/>
</dbReference>
<dbReference type="STRING" id="402676.B6K384"/>
<dbReference type="SUPFAM" id="SSF47212">
    <property type="entry name" value="FKBP12-rapamycin-binding domain of FKBP-rapamycin-associated protein (FRAP)"/>
    <property type="match status" value="1"/>
</dbReference>
<dbReference type="JaponicusDB" id="SJAG_03067">
    <property type="gene designation" value="tor1"/>
</dbReference>
<evidence type="ECO:0000256" key="12">
    <source>
        <dbReference type="RuleBase" id="RU364109"/>
    </source>
</evidence>
<dbReference type="Pfam" id="PF00454">
    <property type="entry name" value="PI3_PI4_kinase"/>
    <property type="match status" value="1"/>
</dbReference>
<evidence type="ECO:0000313" key="19">
    <source>
        <dbReference type="Proteomes" id="UP000001744"/>
    </source>
</evidence>
<dbReference type="GO" id="GO:0005737">
    <property type="term" value="C:cytoplasm"/>
    <property type="evidence" value="ECO:0000318"/>
    <property type="project" value="GO_Central"/>
</dbReference>
<dbReference type="PROSITE" id="PS00915">
    <property type="entry name" value="PI3_4_KINASE_1"/>
    <property type="match status" value="1"/>
</dbReference>
<dbReference type="FunFam" id="3.30.1010.10:FF:000004">
    <property type="entry name" value="Serine/threonine-protein kinase TOR"/>
    <property type="match status" value="1"/>
</dbReference>
<dbReference type="PROSITE" id="PS00916">
    <property type="entry name" value="PI3_4_KINASE_2"/>
    <property type="match status" value="1"/>
</dbReference>
<dbReference type="GO" id="GO:0010605">
    <property type="term" value="P:negative regulation of macromolecule metabolic process"/>
    <property type="evidence" value="ECO:0007669"/>
    <property type="project" value="UniProtKB-ARBA"/>
</dbReference>
<evidence type="ECO:0000259" key="16">
    <source>
        <dbReference type="PROSITE" id="PS51190"/>
    </source>
</evidence>
<evidence type="ECO:0000256" key="1">
    <source>
        <dbReference type="ARBA" id="ARBA00011031"/>
    </source>
</evidence>
<dbReference type="InterPro" id="IPR036940">
    <property type="entry name" value="PI3/4_kinase_cat_sf"/>
</dbReference>
<dbReference type="GO" id="GO:0038202">
    <property type="term" value="P:TORC1 signaling"/>
    <property type="evidence" value="ECO:0000318"/>
    <property type="project" value="GO_Central"/>
</dbReference>
<comment type="similarity">
    <text evidence="1 12">Belongs to the PI3/PI4-kinase family.</text>
</comment>
<dbReference type="GO" id="GO:0031932">
    <property type="term" value="C:TORC2 complex"/>
    <property type="evidence" value="ECO:0007669"/>
    <property type="project" value="EnsemblFungi"/>
</dbReference>
<dbReference type="SMART" id="SM00146">
    <property type="entry name" value="PI3Kc"/>
    <property type="match status" value="1"/>
</dbReference>
<evidence type="ECO:0000259" key="15">
    <source>
        <dbReference type="PROSITE" id="PS51189"/>
    </source>
</evidence>
<dbReference type="SUPFAM" id="SSF48371">
    <property type="entry name" value="ARM repeat"/>
    <property type="match status" value="2"/>
</dbReference>
<dbReference type="Pfam" id="PF11865">
    <property type="entry name" value="mTOR_dom"/>
    <property type="match status" value="1"/>
</dbReference>
<dbReference type="SMART" id="SM01343">
    <property type="entry name" value="FATC"/>
    <property type="match status" value="1"/>
</dbReference>
<dbReference type="GO" id="GO:0051321">
    <property type="term" value="P:meiotic cell cycle"/>
    <property type="evidence" value="ECO:0007669"/>
    <property type="project" value="UniProtKB-KW"/>
</dbReference>
<evidence type="ECO:0000256" key="3">
    <source>
        <dbReference type="ARBA" id="ARBA00022679"/>
    </source>
</evidence>
<dbReference type="GO" id="GO:0045944">
    <property type="term" value="P:positive regulation of transcription by RNA polymerase II"/>
    <property type="evidence" value="ECO:0007669"/>
    <property type="project" value="EnsemblFungi"/>
</dbReference>
<organism evidence="17 19">
    <name type="scientific">Schizosaccharomyces japonicus (strain yFS275 / FY16936)</name>
    <name type="common">Fission yeast</name>
    <dbReference type="NCBI Taxonomy" id="402676"/>
    <lineage>
        <taxon>Eukaryota</taxon>
        <taxon>Fungi</taxon>
        <taxon>Dikarya</taxon>
        <taxon>Ascomycota</taxon>
        <taxon>Taphrinomycotina</taxon>
        <taxon>Schizosaccharomycetes</taxon>
        <taxon>Schizosaccharomycetales</taxon>
        <taxon>Schizosaccharomycetaceae</taxon>
        <taxon>Schizosaccharomyces</taxon>
    </lineage>
</organism>
<dbReference type="VEuPathDB" id="FungiDB:SJAG_03067"/>
<dbReference type="GO" id="GO:1900237">
    <property type="term" value="P:positive regulation of induction of conjugation with cellular fusion"/>
    <property type="evidence" value="ECO:0007669"/>
    <property type="project" value="EnsemblFungi"/>
</dbReference>
<dbReference type="FunFam" id="1.25.10.10:FF:000371">
    <property type="entry name" value="Serine/threonine-protein kinase TOR"/>
    <property type="match status" value="1"/>
</dbReference>
<evidence type="ECO:0000256" key="8">
    <source>
        <dbReference type="ARBA" id="ARBA00023254"/>
    </source>
</evidence>
<proteinExistence type="inferred from homology"/>
<dbReference type="InterPro" id="IPR011009">
    <property type="entry name" value="Kinase-like_dom_sf"/>
</dbReference>
<keyword evidence="5 12" id="KW-0547">Nucleotide-binding</keyword>
<dbReference type="OrthoDB" id="381190at2759"/>
<dbReference type="EC" id="2.7.11.1" evidence="12"/>
<reference evidence="17 19" key="1">
    <citation type="journal article" date="2011" name="Science">
        <title>Comparative functional genomics of the fission yeasts.</title>
        <authorList>
            <person name="Rhind N."/>
            <person name="Chen Z."/>
            <person name="Yassour M."/>
            <person name="Thompson D.A."/>
            <person name="Haas B.J."/>
            <person name="Habib N."/>
            <person name="Wapinski I."/>
            <person name="Roy S."/>
            <person name="Lin M.F."/>
            <person name="Heiman D.I."/>
            <person name="Young S.K."/>
            <person name="Furuya K."/>
            <person name="Guo Y."/>
            <person name="Pidoux A."/>
            <person name="Chen H.M."/>
            <person name="Robbertse B."/>
            <person name="Goldberg J.M."/>
            <person name="Aoki K."/>
            <person name="Bayne E.H."/>
            <person name="Berlin A.M."/>
            <person name="Desjardins C.A."/>
            <person name="Dobbs E."/>
            <person name="Dukaj L."/>
            <person name="Fan L."/>
            <person name="FitzGerald M.G."/>
            <person name="French C."/>
            <person name="Gujja S."/>
            <person name="Hansen K."/>
            <person name="Keifenheim D."/>
            <person name="Levin J.Z."/>
            <person name="Mosher R.A."/>
            <person name="Mueller C.A."/>
            <person name="Pfiffner J."/>
            <person name="Priest M."/>
            <person name="Russ C."/>
            <person name="Smialowska A."/>
            <person name="Swoboda P."/>
            <person name="Sykes S.M."/>
            <person name="Vaughn M."/>
            <person name="Vengrova S."/>
            <person name="Yoder R."/>
            <person name="Zeng Q."/>
            <person name="Allshire R."/>
            <person name="Baulcombe D."/>
            <person name="Birren B.W."/>
            <person name="Brown W."/>
            <person name="Ekwall K."/>
            <person name="Kellis M."/>
            <person name="Leatherwood J."/>
            <person name="Levin H."/>
            <person name="Margalit H."/>
            <person name="Martienssen R."/>
            <person name="Nieduszynski C.A."/>
            <person name="Spatafora J.W."/>
            <person name="Friedman N."/>
            <person name="Dalgaard J.Z."/>
            <person name="Baumann P."/>
            <person name="Niki H."/>
            <person name="Regev A."/>
            <person name="Nusbaum C."/>
        </authorList>
    </citation>
    <scope>NUCLEOTIDE SEQUENCE [LARGE SCALE GENOMIC DNA]</scope>
    <source>
        <strain evidence="19">yFS275 / FY16936</strain>
    </source>
</reference>
<keyword evidence="3 12" id="KW-0808">Transferase</keyword>
<feature type="domain" description="PI3K/PI4K catalytic" evidence="14">
    <location>
        <begin position="1959"/>
        <end position="2263"/>
    </location>
</feature>
<evidence type="ECO:0000256" key="11">
    <source>
        <dbReference type="ARBA" id="ARBA00048679"/>
    </source>
</evidence>
<dbReference type="GeneID" id="7048982"/>
<dbReference type="InterPro" id="IPR011989">
    <property type="entry name" value="ARM-like"/>
</dbReference>
<dbReference type="GO" id="GO:0038201">
    <property type="term" value="C:TOR complex"/>
    <property type="evidence" value="ECO:0000318"/>
    <property type="project" value="GO_Central"/>
</dbReference>
<dbReference type="Gene3D" id="1.10.1070.11">
    <property type="entry name" value="Phosphatidylinositol 3-/4-kinase, catalytic domain"/>
    <property type="match status" value="1"/>
</dbReference>
<keyword evidence="9" id="KW-0131">Cell cycle</keyword>
<dbReference type="GO" id="GO:0004674">
    <property type="term" value="F:protein serine/threonine kinase activity"/>
    <property type="evidence" value="ECO:0000318"/>
    <property type="project" value="GO_Central"/>
</dbReference>
<protein>
    <recommendedName>
        <fullName evidence="12">Serine/threonine-protein kinase TOR</fullName>
        <ecNumber evidence="12">2.7.11.1</ecNumber>
    </recommendedName>
</protein>
<dbReference type="InterPro" id="IPR058584">
    <property type="entry name" value="IMB1_TNPO1-like_TPR"/>
</dbReference>
<dbReference type="InterPro" id="IPR036738">
    <property type="entry name" value="FRB_sf"/>
</dbReference>
<evidence type="ECO:0000256" key="4">
    <source>
        <dbReference type="ARBA" id="ARBA00022737"/>
    </source>
</evidence>
<dbReference type="InterPro" id="IPR003152">
    <property type="entry name" value="FATC_dom"/>
</dbReference>
<dbReference type="GO" id="GO:0005634">
    <property type="term" value="C:nucleus"/>
    <property type="evidence" value="ECO:0000318"/>
    <property type="project" value="GO_Central"/>
</dbReference>
<dbReference type="Gene3D" id="1.25.10.10">
    <property type="entry name" value="Leucine-rich Repeat Variant"/>
    <property type="match status" value="3"/>
</dbReference>
<dbReference type="CDD" id="cd05169">
    <property type="entry name" value="PIKKc_TOR"/>
    <property type="match status" value="1"/>
</dbReference>
<dbReference type="InterPro" id="IPR000403">
    <property type="entry name" value="PI3/4_kinase_cat_dom"/>
</dbReference>
<dbReference type="PROSITE" id="PS50290">
    <property type="entry name" value="PI3_4_KINASE_3"/>
    <property type="match status" value="1"/>
</dbReference>
<evidence type="ECO:0000256" key="5">
    <source>
        <dbReference type="ARBA" id="ARBA00022741"/>
    </source>
</evidence>
<dbReference type="SMART" id="SM01346">
    <property type="entry name" value="DUF3385"/>
    <property type="match status" value="1"/>
</dbReference>
<dbReference type="GO" id="GO:0016242">
    <property type="term" value="P:negative regulation of macroautophagy"/>
    <property type="evidence" value="ECO:0000318"/>
    <property type="project" value="GO_Central"/>
</dbReference>
<feature type="compositionally biased region" description="Polar residues" evidence="13">
    <location>
        <begin position="2230"/>
        <end position="2242"/>
    </location>
</feature>
<dbReference type="PANTHER" id="PTHR11139">
    <property type="entry name" value="ATAXIA TELANGIECTASIA MUTATED ATM -RELATED"/>
    <property type="match status" value="1"/>
</dbReference>
<feature type="domain" description="FATC" evidence="16">
    <location>
        <begin position="2298"/>
        <end position="2330"/>
    </location>
</feature>
<dbReference type="GO" id="GO:0038203">
    <property type="term" value="P:TORC2 signaling"/>
    <property type="evidence" value="ECO:0007669"/>
    <property type="project" value="EnsemblFungi"/>
</dbReference>
<feature type="region of interest" description="Disordered" evidence="13">
    <location>
        <begin position="2229"/>
        <end position="2249"/>
    </location>
</feature>
<dbReference type="InterPro" id="IPR016024">
    <property type="entry name" value="ARM-type_fold"/>
</dbReference>
<dbReference type="HOGENOM" id="CLU_000178_7_1_1"/>
<keyword evidence="4" id="KW-0677">Repeat</keyword>
<name>B6K384_SCHJY</name>
<evidence type="ECO:0000256" key="13">
    <source>
        <dbReference type="SAM" id="MobiDB-lite"/>
    </source>
</evidence>
<evidence type="ECO:0000256" key="9">
    <source>
        <dbReference type="ARBA" id="ARBA00023306"/>
    </source>
</evidence>
<keyword evidence="7 12" id="KW-0067">ATP-binding</keyword>
<dbReference type="GO" id="GO:0005524">
    <property type="term" value="F:ATP binding"/>
    <property type="evidence" value="ECO:0007669"/>
    <property type="project" value="UniProtKB-KW"/>
</dbReference>
<dbReference type="Pfam" id="PF25574">
    <property type="entry name" value="TPR_IMB1"/>
    <property type="match status" value="1"/>
</dbReference>
<dbReference type="RefSeq" id="XP_002174234.2">
    <property type="nucleotide sequence ID" value="XM_002174198.2"/>
</dbReference>
<keyword evidence="2 12" id="KW-0723">Serine/threonine-protein kinase</keyword>
<dbReference type="InterPro" id="IPR003151">
    <property type="entry name" value="PIK-rel_kinase_FAT"/>
</dbReference>